<organism evidence="7 8">
    <name type="scientific">Paraburkholderia caribensis MBA4</name>
    <dbReference type="NCBI Taxonomy" id="1323664"/>
    <lineage>
        <taxon>Bacteria</taxon>
        <taxon>Pseudomonadati</taxon>
        <taxon>Pseudomonadota</taxon>
        <taxon>Betaproteobacteria</taxon>
        <taxon>Burkholderiales</taxon>
        <taxon>Burkholderiaceae</taxon>
        <taxon>Paraburkholderia</taxon>
    </lineage>
</organism>
<evidence type="ECO:0000256" key="2">
    <source>
        <dbReference type="ARBA" id="ARBA00023015"/>
    </source>
</evidence>
<dbReference type="InterPro" id="IPR036271">
    <property type="entry name" value="Tet_transcr_reg_TetR-rel_C_sf"/>
</dbReference>
<dbReference type="Pfam" id="PF00440">
    <property type="entry name" value="TetR_N"/>
    <property type="match status" value="1"/>
</dbReference>
<dbReference type="PANTHER" id="PTHR47506:SF7">
    <property type="entry name" value="TRANSCRIPTIONAL REGULATORY PROTEIN"/>
    <property type="match status" value="1"/>
</dbReference>
<feature type="domain" description="HTH tetR-type" evidence="6">
    <location>
        <begin position="10"/>
        <end position="70"/>
    </location>
</feature>
<dbReference type="InterPro" id="IPR001647">
    <property type="entry name" value="HTH_TetR"/>
</dbReference>
<dbReference type="PRINTS" id="PR00455">
    <property type="entry name" value="HTHTETR"/>
</dbReference>
<proteinExistence type="predicted"/>
<dbReference type="Proteomes" id="UP000019146">
    <property type="component" value="Plasmid unnamed"/>
</dbReference>
<name>A0A0P0RPY9_9BURK</name>
<evidence type="ECO:0000256" key="5">
    <source>
        <dbReference type="PROSITE-ProRule" id="PRU00335"/>
    </source>
</evidence>
<dbReference type="Gene3D" id="1.10.10.60">
    <property type="entry name" value="Homeodomain-like"/>
    <property type="match status" value="1"/>
</dbReference>
<sequence>MPRVSKEQTDRNRLLIEAASARLFKERGLNGVSVTDIMASAGLTHGGFYGHFESKDELAAVACERAFGESVVRWKTLVKEDADEQAFVDALTKHYLSAKQRDEPGGGCPAVGLAADVAREETTKPVRGAYAQGLKSMFSRLASFAGPRPSKRARQRAIARLSMLVGAATLARAVRGDPLSDEILTAVRDYLHDSFQ</sequence>
<dbReference type="GO" id="GO:0003677">
    <property type="term" value="F:DNA binding"/>
    <property type="evidence" value="ECO:0007669"/>
    <property type="project" value="UniProtKB-UniRule"/>
</dbReference>
<dbReference type="KEGG" id="bcai:K788_0004211"/>
<evidence type="ECO:0000259" key="6">
    <source>
        <dbReference type="PROSITE" id="PS50977"/>
    </source>
</evidence>
<dbReference type="GeneID" id="69974245"/>
<dbReference type="InterPro" id="IPR009057">
    <property type="entry name" value="Homeodomain-like_sf"/>
</dbReference>
<reference evidence="7 8" key="1">
    <citation type="journal article" date="2014" name="Genome Announc.">
        <title>Draft Genome Sequence of the Haloacid-Degrading Burkholderia caribensis Strain MBA4.</title>
        <authorList>
            <person name="Pan Y."/>
            <person name="Kong K.F."/>
            <person name="Tsang J.S."/>
        </authorList>
    </citation>
    <scope>NUCLEOTIDE SEQUENCE [LARGE SCALE GENOMIC DNA]</scope>
    <source>
        <strain evidence="7 8">MBA4</strain>
        <plasmid evidence="8">Plasmid</plasmid>
    </source>
</reference>
<dbReference type="Gene3D" id="1.10.357.10">
    <property type="entry name" value="Tetracycline Repressor, domain 2"/>
    <property type="match status" value="1"/>
</dbReference>
<dbReference type="SUPFAM" id="SSF48498">
    <property type="entry name" value="Tetracyclin repressor-like, C-terminal domain"/>
    <property type="match status" value="1"/>
</dbReference>
<keyword evidence="4" id="KW-0804">Transcription</keyword>
<dbReference type="PROSITE" id="PS01081">
    <property type="entry name" value="HTH_TETR_1"/>
    <property type="match status" value="1"/>
</dbReference>
<evidence type="ECO:0000313" key="8">
    <source>
        <dbReference type="Proteomes" id="UP000019146"/>
    </source>
</evidence>
<evidence type="ECO:0000256" key="3">
    <source>
        <dbReference type="ARBA" id="ARBA00023125"/>
    </source>
</evidence>
<keyword evidence="7" id="KW-0614">Plasmid</keyword>
<evidence type="ECO:0000256" key="1">
    <source>
        <dbReference type="ARBA" id="ARBA00022491"/>
    </source>
</evidence>
<dbReference type="RefSeq" id="WP_035993518.1">
    <property type="nucleotide sequence ID" value="NZ_CP012748.1"/>
</dbReference>
<dbReference type="PANTHER" id="PTHR47506">
    <property type="entry name" value="TRANSCRIPTIONAL REGULATORY PROTEIN"/>
    <property type="match status" value="1"/>
</dbReference>
<accession>A0A0P0RPY9</accession>
<keyword evidence="2" id="KW-0805">Transcription regulation</keyword>
<evidence type="ECO:0000313" key="7">
    <source>
        <dbReference type="EMBL" id="ALL70824.1"/>
    </source>
</evidence>
<gene>
    <name evidence="7" type="ORF">K788_0004211</name>
</gene>
<keyword evidence="3 5" id="KW-0238">DNA-binding</keyword>
<dbReference type="EMBL" id="CP012748">
    <property type="protein sequence ID" value="ALL70824.1"/>
    <property type="molecule type" value="Genomic_DNA"/>
</dbReference>
<dbReference type="AlphaFoldDB" id="A0A0P0RPY9"/>
<dbReference type="InterPro" id="IPR023772">
    <property type="entry name" value="DNA-bd_HTH_TetR-type_CS"/>
</dbReference>
<keyword evidence="1" id="KW-0678">Repressor</keyword>
<feature type="DNA-binding region" description="H-T-H motif" evidence="5">
    <location>
        <begin position="33"/>
        <end position="52"/>
    </location>
</feature>
<protein>
    <submittedName>
        <fullName evidence="7">Transcriptional regulator, TetR family</fullName>
    </submittedName>
</protein>
<geneLocation type="plasmid" evidence="8"/>
<dbReference type="PROSITE" id="PS50977">
    <property type="entry name" value="HTH_TETR_2"/>
    <property type="match status" value="1"/>
</dbReference>
<evidence type="ECO:0000256" key="4">
    <source>
        <dbReference type="ARBA" id="ARBA00023163"/>
    </source>
</evidence>
<dbReference type="SUPFAM" id="SSF46689">
    <property type="entry name" value="Homeodomain-like"/>
    <property type="match status" value="1"/>
</dbReference>